<keyword evidence="4" id="KW-1185">Reference proteome</keyword>
<feature type="transmembrane region" description="Helical" evidence="2">
    <location>
        <begin position="76"/>
        <end position="93"/>
    </location>
</feature>
<protein>
    <submittedName>
        <fullName evidence="3">Methyl-accepting chemotaxis protein</fullName>
    </submittedName>
</protein>
<dbReference type="EMBL" id="JAVIIP010000011">
    <property type="protein sequence ID" value="MDX8540120.1"/>
    <property type="molecule type" value="Genomic_DNA"/>
</dbReference>
<keyword evidence="1" id="KW-0175">Coiled coil</keyword>
<dbReference type="Gene3D" id="1.10.287.950">
    <property type="entry name" value="Methyl-accepting chemotaxis protein"/>
    <property type="match status" value="1"/>
</dbReference>
<feature type="transmembrane region" description="Helical" evidence="2">
    <location>
        <begin position="44"/>
        <end position="69"/>
    </location>
</feature>
<comment type="caution">
    <text evidence="3">The sequence shown here is derived from an EMBL/GenBank/DDBJ whole genome shotgun (WGS) entry which is preliminary data.</text>
</comment>
<evidence type="ECO:0000256" key="2">
    <source>
        <dbReference type="SAM" id="Phobius"/>
    </source>
</evidence>
<keyword evidence="2" id="KW-0812">Transmembrane</keyword>
<accession>A0ABU5AS55</accession>
<feature type="coiled-coil region" evidence="1">
    <location>
        <begin position="125"/>
        <end position="197"/>
    </location>
</feature>
<organism evidence="3 4">
    <name type="scientific">Mesorhizobium abyssinicae</name>
    <dbReference type="NCBI Taxonomy" id="1209958"/>
    <lineage>
        <taxon>Bacteria</taxon>
        <taxon>Pseudomonadati</taxon>
        <taxon>Pseudomonadota</taxon>
        <taxon>Alphaproteobacteria</taxon>
        <taxon>Hyphomicrobiales</taxon>
        <taxon>Phyllobacteriaceae</taxon>
        <taxon>Mesorhizobium</taxon>
    </lineage>
</organism>
<keyword evidence="2" id="KW-1133">Transmembrane helix</keyword>
<dbReference type="SUPFAM" id="SSF58104">
    <property type="entry name" value="Methyl-accepting chemotaxis protein (MCP) signaling domain"/>
    <property type="match status" value="1"/>
</dbReference>
<evidence type="ECO:0000313" key="4">
    <source>
        <dbReference type="Proteomes" id="UP001276564"/>
    </source>
</evidence>
<evidence type="ECO:0000313" key="3">
    <source>
        <dbReference type="EMBL" id="MDX8540120.1"/>
    </source>
</evidence>
<reference evidence="3 4" key="1">
    <citation type="submission" date="2023-08" db="EMBL/GenBank/DDBJ databases">
        <title>Implementing the SeqCode for naming new Mesorhizobium species isolated from Vachellia karroo root nodules.</title>
        <authorList>
            <person name="Van Lill M."/>
        </authorList>
    </citation>
    <scope>NUCLEOTIDE SEQUENCE [LARGE SCALE GENOMIC DNA]</scope>
    <source>
        <strain evidence="3 4">VK4B</strain>
    </source>
</reference>
<dbReference type="Proteomes" id="UP001276564">
    <property type="component" value="Unassembled WGS sequence"/>
</dbReference>
<proteinExistence type="predicted"/>
<sequence>MTGDIGAAAPSLIRASLSRTGKWAGSVAFVSGAVSDVLNPLGPFAAYIALVAAIAAAIIAIAIVLRLVLATKAMPALIFATSAAAIAGGVYAVQQETNSQNGIIAGLVPAVAELQQSLGIVSEKVAKIEKTVTETQKTVEEVKKSTDTVAQKTEEIAAAEKQQTEQGAETQKTVEAVKQSTDTVAQKTEEIASAQKQQTEQGTQTQKAVEAVKQTTDTLAAGQQQAAAQAEKLQATTEQIAASIDTIAKGFAALAAQGGAIADPKRPDEYYHNARVYELSGDMLNARRSYLAFANFDVDAVDPYTRFATLLRVQDGKAGAREVFGQLADKAKAPAIKLVHLEQFDDAQRLDKLNAFIAAHPDYAPAYFLLAQEFSEDRLGSQSLSDKRSEAEALTKFVSYEKEGGLLKYFVDQTQLADWLERSRSRLVAVGDVLDPQRFAPTLTPMRSNAGWTITISLPEAATGISWRLGENGPFTDTGLMAMNDQRTGKPMPNPSFELPDSTAATTIGIKYLDIRGRETGPFDIRFDPDSALQQGDKQILDQFWTSWIAFDSGGNHGLVYFTQMLSYRCAIKDVHYGLDGAAPDKEIKMPPCDKKDPYAIPYDYQPYFKVADSVKSMSVQVTYTDGTKSPVREYKRQ</sequence>
<keyword evidence="2" id="KW-0472">Membrane</keyword>
<gene>
    <name evidence="3" type="ORF">RFM23_21100</name>
</gene>
<evidence type="ECO:0000256" key="1">
    <source>
        <dbReference type="SAM" id="Coils"/>
    </source>
</evidence>
<name>A0ABU5AS55_9HYPH</name>
<dbReference type="RefSeq" id="WP_320321262.1">
    <property type="nucleotide sequence ID" value="NZ_JAVIIP010000011.1"/>
</dbReference>